<dbReference type="GO" id="GO:0005886">
    <property type="term" value="C:plasma membrane"/>
    <property type="evidence" value="ECO:0007669"/>
    <property type="project" value="TreeGrafter"/>
</dbReference>
<dbReference type="PANTHER" id="PTHR35813:SF1">
    <property type="entry name" value="INNER MEMBRANE PROTEIN YBAN"/>
    <property type="match status" value="1"/>
</dbReference>
<name>A0A081B7E0_9HYPH</name>
<dbReference type="PANTHER" id="PTHR35813">
    <property type="entry name" value="INNER MEMBRANE PROTEIN YBAN"/>
    <property type="match status" value="1"/>
</dbReference>
<evidence type="ECO:0000313" key="3">
    <source>
        <dbReference type="Proteomes" id="UP000028702"/>
    </source>
</evidence>
<dbReference type="InterPro" id="IPR007401">
    <property type="entry name" value="DUF454"/>
</dbReference>
<dbReference type="Pfam" id="PF04304">
    <property type="entry name" value="DUF454"/>
    <property type="match status" value="1"/>
</dbReference>
<protein>
    <submittedName>
        <fullName evidence="2">Conserved protein</fullName>
    </submittedName>
</protein>
<gene>
    <name evidence="2" type="ORF">M2A_0457</name>
</gene>
<dbReference type="RefSeq" id="WP_045442498.1">
    <property type="nucleotide sequence ID" value="NZ_BBIO01000002.1"/>
</dbReference>
<comment type="caution">
    <text evidence="2">The sequence shown here is derived from an EMBL/GenBank/DDBJ whole genome shotgun (WGS) entry which is preliminary data.</text>
</comment>
<feature type="transmembrane region" description="Helical" evidence="1">
    <location>
        <begin position="98"/>
        <end position="117"/>
    </location>
</feature>
<dbReference type="eggNOG" id="COG2832">
    <property type="taxonomic scope" value="Bacteria"/>
</dbReference>
<keyword evidence="3" id="KW-1185">Reference proteome</keyword>
<feature type="transmembrane region" description="Helical" evidence="1">
    <location>
        <begin position="6"/>
        <end position="39"/>
    </location>
</feature>
<dbReference type="Proteomes" id="UP000028702">
    <property type="component" value="Unassembled WGS sequence"/>
</dbReference>
<dbReference type="STRING" id="1333998.M2A_0457"/>
<dbReference type="PIRSF" id="PIRSF016789">
    <property type="entry name" value="DUF454"/>
    <property type="match status" value="1"/>
</dbReference>
<keyword evidence="1" id="KW-1133">Transmembrane helix</keyword>
<accession>A0A081B7E0</accession>
<reference evidence="2 3" key="1">
    <citation type="submission" date="2014-07" db="EMBL/GenBank/DDBJ databases">
        <title>Tepidicaulis marinum gen. nov., sp. nov., a novel marine bacterium denitrifying nitrate to nitrous oxide strictly under microaerobic conditions.</title>
        <authorList>
            <person name="Takeuchi M."/>
            <person name="Yamagishi T."/>
            <person name="Kamagata Y."/>
            <person name="Oshima K."/>
            <person name="Hattori M."/>
            <person name="Katayama T."/>
            <person name="Hanada S."/>
            <person name="Tamaki H."/>
            <person name="Marumo K."/>
            <person name="Maeda H."/>
            <person name="Nedachi M."/>
            <person name="Iwasaki W."/>
            <person name="Suwa Y."/>
            <person name="Sakata S."/>
        </authorList>
    </citation>
    <scope>NUCLEOTIDE SEQUENCE [LARGE SCALE GENOMIC DNA]</scope>
    <source>
        <strain evidence="2 3">MA2</strain>
    </source>
</reference>
<sequence length="127" mass="13777">MAYRNIFLIVFGWICVGLGIVGAVLPVMPTTVFLLIAAWAFAKGSPRLHGWLLDHPRLGSYIRDWELYGAIPLRGKITALVMISLSASWMVFFSTLPALAVGGTLAVLACVLVFIFTRPSAAPQSDI</sequence>
<dbReference type="AlphaFoldDB" id="A0A081B7E0"/>
<proteinExistence type="predicted"/>
<evidence type="ECO:0000256" key="1">
    <source>
        <dbReference type="SAM" id="Phobius"/>
    </source>
</evidence>
<keyword evidence="1" id="KW-0812">Transmembrane</keyword>
<evidence type="ECO:0000313" key="2">
    <source>
        <dbReference type="EMBL" id="GAK43958.1"/>
    </source>
</evidence>
<organism evidence="2 3">
    <name type="scientific">Tepidicaulis marinus</name>
    <dbReference type="NCBI Taxonomy" id="1333998"/>
    <lineage>
        <taxon>Bacteria</taxon>
        <taxon>Pseudomonadati</taxon>
        <taxon>Pseudomonadota</taxon>
        <taxon>Alphaproteobacteria</taxon>
        <taxon>Hyphomicrobiales</taxon>
        <taxon>Parvibaculaceae</taxon>
        <taxon>Tepidicaulis</taxon>
    </lineage>
</organism>
<dbReference type="EMBL" id="BBIO01000002">
    <property type="protein sequence ID" value="GAK43958.1"/>
    <property type="molecule type" value="Genomic_DNA"/>
</dbReference>
<keyword evidence="1" id="KW-0472">Membrane</keyword>